<keyword evidence="4" id="KW-1185">Reference proteome</keyword>
<sequence>MQFKHSLLFLSAITGIYAAVSVPKGTDLAIVDVPKWGELRVYHQDSSSTGIKEITTKLPTTGVLNDGFIFAGPTRANTPLGAISWDSGKADPEIRVYFITPSNTLGEVAYIAGTGWNGGGNIGFPVQAGSAALYAKKVDSFLLVGYVNDAGNFAEAYYDLNNPGWKTYNL</sequence>
<dbReference type="OrthoDB" id="407298at2759"/>
<keyword evidence="2" id="KW-0732">Signal</keyword>
<feature type="chain" id="PRO_5025583105" evidence="2">
    <location>
        <begin position="19"/>
        <end position="170"/>
    </location>
</feature>
<dbReference type="InterPro" id="IPR012475">
    <property type="entry name" value="Fungal_lectin"/>
</dbReference>
<evidence type="ECO:0000313" key="4">
    <source>
        <dbReference type="Proteomes" id="UP000800035"/>
    </source>
</evidence>
<feature type="signal peptide" evidence="2">
    <location>
        <begin position="1"/>
        <end position="18"/>
    </location>
</feature>
<dbReference type="EMBL" id="ML977012">
    <property type="protein sequence ID" value="KAF1952165.1"/>
    <property type="molecule type" value="Genomic_DNA"/>
</dbReference>
<evidence type="ECO:0000256" key="1">
    <source>
        <dbReference type="ARBA" id="ARBA00009042"/>
    </source>
</evidence>
<dbReference type="Pfam" id="PF07938">
    <property type="entry name" value="Fungal_lectin"/>
    <property type="match status" value="1"/>
</dbReference>
<evidence type="ECO:0000256" key="2">
    <source>
        <dbReference type="SAM" id="SignalP"/>
    </source>
</evidence>
<dbReference type="SUPFAM" id="SSF89372">
    <property type="entry name" value="Fucose-specific lectin"/>
    <property type="match status" value="1"/>
</dbReference>
<name>A0A6A5THC5_9PLEO</name>
<dbReference type="Proteomes" id="UP000800035">
    <property type="component" value="Unassembled WGS sequence"/>
</dbReference>
<dbReference type="Gene3D" id="2.120.10.70">
    <property type="entry name" value="Fucose-specific lectin"/>
    <property type="match status" value="1"/>
</dbReference>
<dbReference type="AlphaFoldDB" id="A0A6A5THC5"/>
<protein>
    <submittedName>
        <fullName evidence="3">Uncharacterized protein</fullName>
    </submittedName>
</protein>
<evidence type="ECO:0000313" key="3">
    <source>
        <dbReference type="EMBL" id="KAF1952165.1"/>
    </source>
</evidence>
<gene>
    <name evidence="3" type="ORF">CC80DRAFT_508219</name>
</gene>
<proteinExistence type="inferred from homology"/>
<accession>A0A6A5THC5</accession>
<comment type="similarity">
    <text evidence="1">Belongs to the fungal fucose-specific lectin family.</text>
</comment>
<reference evidence="3" key="1">
    <citation type="journal article" date="2020" name="Stud. Mycol.">
        <title>101 Dothideomycetes genomes: a test case for predicting lifestyles and emergence of pathogens.</title>
        <authorList>
            <person name="Haridas S."/>
            <person name="Albert R."/>
            <person name="Binder M."/>
            <person name="Bloem J."/>
            <person name="Labutti K."/>
            <person name="Salamov A."/>
            <person name="Andreopoulos B."/>
            <person name="Baker S."/>
            <person name="Barry K."/>
            <person name="Bills G."/>
            <person name="Bluhm B."/>
            <person name="Cannon C."/>
            <person name="Castanera R."/>
            <person name="Culley D."/>
            <person name="Daum C."/>
            <person name="Ezra D."/>
            <person name="Gonzalez J."/>
            <person name="Henrissat B."/>
            <person name="Kuo A."/>
            <person name="Liang C."/>
            <person name="Lipzen A."/>
            <person name="Lutzoni F."/>
            <person name="Magnuson J."/>
            <person name="Mondo S."/>
            <person name="Nolan M."/>
            <person name="Ohm R."/>
            <person name="Pangilinan J."/>
            <person name="Park H.-J."/>
            <person name="Ramirez L."/>
            <person name="Alfaro M."/>
            <person name="Sun H."/>
            <person name="Tritt A."/>
            <person name="Yoshinaga Y."/>
            <person name="Zwiers L.-H."/>
            <person name="Turgeon B."/>
            <person name="Goodwin S."/>
            <person name="Spatafora J."/>
            <person name="Crous P."/>
            <person name="Grigoriev I."/>
        </authorList>
    </citation>
    <scope>NUCLEOTIDE SEQUENCE</scope>
    <source>
        <strain evidence="3">CBS 675.92</strain>
    </source>
</reference>
<organism evidence="3 4">
    <name type="scientific">Byssothecium circinans</name>
    <dbReference type="NCBI Taxonomy" id="147558"/>
    <lineage>
        <taxon>Eukaryota</taxon>
        <taxon>Fungi</taxon>
        <taxon>Dikarya</taxon>
        <taxon>Ascomycota</taxon>
        <taxon>Pezizomycotina</taxon>
        <taxon>Dothideomycetes</taxon>
        <taxon>Pleosporomycetidae</taxon>
        <taxon>Pleosporales</taxon>
        <taxon>Massarineae</taxon>
        <taxon>Massarinaceae</taxon>
        <taxon>Byssothecium</taxon>
    </lineage>
</organism>